<name>A0A7X0DLB8_NOVIT</name>
<organism evidence="3 4">
    <name type="scientific">Novispirillum itersonii</name>
    <name type="common">Aquaspirillum itersonii</name>
    <dbReference type="NCBI Taxonomy" id="189"/>
    <lineage>
        <taxon>Bacteria</taxon>
        <taxon>Pseudomonadati</taxon>
        <taxon>Pseudomonadota</taxon>
        <taxon>Alphaproteobacteria</taxon>
        <taxon>Rhodospirillales</taxon>
        <taxon>Novispirillaceae</taxon>
        <taxon>Novispirillum</taxon>
    </lineage>
</organism>
<dbReference type="Proteomes" id="UP000544872">
    <property type="component" value="Unassembled WGS sequence"/>
</dbReference>
<dbReference type="Pfam" id="PF00582">
    <property type="entry name" value="Usp"/>
    <property type="match status" value="1"/>
</dbReference>
<feature type="compositionally biased region" description="Low complexity" evidence="1">
    <location>
        <begin position="15"/>
        <end position="29"/>
    </location>
</feature>
<dbReference type="CDD" id="cd00293">
    <property type="entry name" value="USP-like"/>
    <property type="match status" value="1"/>
</dbReference>
<evidence type="ECO:0000313" key="3">
    <source>
        <dbReference type="EMBL" id="MBB6208984.1"/>
    </source>
</evidence>
<evidence type="ECO:0000313" key="4">
    <source>
        <dbReference type="Proteomes" id="UP000544872"/>
    </source>
</evidence>
<evidence type="ECO:0000256" key="1">
    <source>
        <dbReference type="SAM" id="MobiDB-lite"/>
    </source>
</evidence>
<evidence type="ECO:0000259" key="2">
    <source>
        <dbReference type="Pfam" id="PF00582"/>
    </source>
</evidence>
<dbReference type="EMBL" id="JACIIX010000001">
    <property type="protein sequence ID" value="MBB6208984.1"/>
    <property type="molecule type" value="Genomic_DNA"/>
</dbReference>
<feature type="domain" description="UspA" evidence="2">
    <location>
        <begin position="32"/>
        <end position="169"/>
    </location>
</feature>
<sequence>MYDWPFRFSAPDPSPAAAGPDPDTGAPPGNRRAFLVVVDASEECEAAIRFAALRARKTRGVVILLSVSSVPDFHHWMFVGSLMKEEQRLQAEERLSHFSALVEALSGEKPEIIIRDGDAQEELLRVLDSDQRLSVLVLAASGGPDGPGPLISALTGKHADRLRLPVTIVPGTLTPEQLDTLT</sequence>
<comment type="caution">
    <text evidence="3">The sequence shown here is derived from an EMBL/GenBank/DDBJ whole genome shotgun (WGS) entry which is preliminary data.</text>
</comment>
<feature type="region of interest" description="Disordered" evidence="1">
    <location>
        <begin position="11"/>
        <end position="30"/>
    </location>
</feature>
<dbReference type="InterPro" id="IPR006016">
    <property type="entry name" value="UspA"/>
</dbReference>
<protein>
    <submittedName>
        <fullName evidence="3">Nucleotide-binding universal stress UspA family protein</fullName>
    </submittedName>
</protein>
<keyword evidence="4" id="KW-1185">Reference proteome</keyword>
<dbReference type="SUPFAM" id="SSF52402">
    <property type="entry name" value="Adenine nucleotide alpha hydrolases-like"/>
    <property type="match status" value="1"/>
</dbReference>
<reference evidence="3 4" key="1">
    <citation type="submission" date="2020-08" db="EMBL/GenBank/DDBJ databases">
        <title>Genomic Encyclopedia of Type Strains, Phase IV (KMG-IV): sequencing the most valuable type-strain genomes for metagenomic binning, comparative biology and taxonomic classification.</title>
        <authorList>
            <person name="Goeker M."/>
        </authorList>
    </citation>
    <scope>NUCLEOTIDE SEQUENCE [LARGE SCALE GENOMIC DNA]</scope>
    <source>
        <strain evidence="3 4">DSM 11590</strain>
    </source>
</reference>
<accession>A0A7X0DLB8</accession>
<dbReference type="RefSeq" id="WP_184260684.1">
    <property type="nucleotide sequence ID" value="NZ_JACIIX010000001.1"/>
</dbReference>
<proteinExistence type="predicted"/>
<dbReference type="Gene3D" id="3.40.50.12370">
    <property type="match status" value="1"/>
</dbReference>
<dbReference type="AlphaFoldDB" id="A0A7X0DLB8"/>
<gene>
    <name evidence="3" type="ORF">FHS48_000365</name>
</gene>